<dbReference type="InterPro" id="IPR000700">
    <property type="entry name" value="PAS-assoc_C"/>
</dbReference>
<dbReference type="SMART" id="SM00471">
    <property type="entry name" value="HDc"/>
    <property type="match status" value="1"/>
</dbReference>
<feature type="transmembrane region" description="Helical" evidence="6">
    <location>
        <begin position="69"/>
        <end position="93"/>
    </location>
</feature>
<keyword evidence="3 6" id="KW-0812">Transmembrane</keyword>
<comment type="subcellular location">
    <subcellularLocation>
        <location evidence="1">Cell membrane</location>
        <topology evidence="1">Multi-pass membrane protein</topology>
    </subcellularLocation>
</comment>
<dbReference type="InterPro" id="IPR029787">
    <property type="entry name" value="Nucleotide_cyclase"/>
</dbReference>
<dbReference type="InterPro" id="IPR011620">
    <property type="entry name" value="Sig_transdc_His_kinase_LytS_TM"/>
</dbReference>
<dbReference type="PROSITE" id="PS50113">
    <property type="entry name" value="PAC"/>
    <property type="match status" value="1"/>
</dbReference>
<keyword evidence="4 6" id="KW-1133">Transmembrane helix</keyword>
<dbReference type="SUPFAM" id="SSF55073">
    <property type="entry name" value="Nucleotide cyclase"/>
    <property type="match status" value="1"/>
</dbReference>
<dbReference type="RefSeq" id="WP_014271653.1">
    <property type="nucleotide sequence ID" value="NC_016633.1"/>
</dbReference>
<dbReference type="InterPro" id="IPR035965">
    <property type="entry name" value="PAS-like_dom_sf"/>
</dbReference>
<evidence type="ECO:0000256" key="5">
    <source>
        <dbReference type="ARBA" id="ARBA00023136"/>
    </source>
</evidence>
<feature type="transmembrane region" description="Helical" evidence="6">
    <location>
        <begin position="100"/>
        <end position="116"/>
    </location>
</feature>
<dbReference type="SMART" id="SM00267">
    <property type="entry name" value="GGDEF"/>
    <property type="match status" value="1"/>
</dbReference>
<accession>G8QYG7</accession>
<dbReference type="InterPro" id="IPR000160">
    <property type="entry name" value="GGDEF_dom"/>
</dbReference>
<dbReference type="STRING" id="158190.SpiGrapes_3067"/>
<dbReference type="InterPro" id="IPR003607">
    <property type="entry name" value="HD/PDEase_dom"/>
</dbReference>
<dbReference type="SUPFAM" id="SSF109604">
    <property type="entry name" value="HD-domain/PDEase-like"/>
    <property type="match status" value="1"/>
</dbReference>
<evidence type="ECO:0000256" key="1">
    <source>
        <dbReference type="ARBA" id="ARBA00004651"/>
    </source>
</evidence>
<name>G8QYG7_SPHPG</name>
<dbReference type="HOGENOM" id="CLU_000445_92_5_12"/>
<dbReference type="KEGG" id="sgp:SpiGrapes_3067"/>
<dbReference type="InterPro" id="IPR000014">
    <property type="entry name" value="PAS"/>
</dbReference>
<dbReference type="PANTHER" id="PTHR43155:SF2">
    <property type="entry name" value="CYCLIC DI-GMP PHOSPHODIESTERASE PA4108"/>
    <property type="match status" value="1"/>
</dbReference>
<dbReference type="eggNOG" id="COG2206">
    <property type="taxonomic scope" value="Bacteria"/>
</dbReference>
<feature type="transmembrane region" description="Helical" evidence="6">
    <location>
        <begin position="166"/>
        <end position="188"/>
    </location>
</feature>
<evidence type="ECO:0000259" key="7">
    <source>
        <dbReference type="PROSITE" id="PS50112"/>
    </source>
</evidence>
<dbReference type="AlphaFoldDB" id="G8QYG7"/>
<evidence type="ECO:0000259" key="8">
    <source>
        <dbReference type="PROSITE" id="PS50113"/>
    </source>
</evidence>
<dbReference type="Gene3D" id="1.10.3210.10">
    <property type="entry name" value="Hypothetical protein af1432"/>
    <property type="match status" value="1"/>
</dbReference>
<dbReference type="EMBL" id="CP003155">
    <property type="protein sequence ID" value="AEV30814.1"/>
    <property type="molecule type" value="Genomic_DNA"/>
</dbReference>
<feature type="domain" description="PAC" evidence="8">
    <location>
        <begin position="275"/>
        <end position="327"/>
    </location>
</feature>
<evidence type="ECO:0000259" key="9">
    <source>
        <dbReference type="PROSITE" id="PS50887"/>
    </source>
</evidence>
<dbReference type="CDD" id="cd01949">
    <property type="entry name" value="GGDEF"/>
    <property type="match status" value="1"/>
</dbReference>
<dbReference type="OrthoDB" id="9781505at2"/>
<dbReference type="SMART" id="SM00086">
    <property type="entry name" value="PAC"/>
    <property type="match status" value="1"/>
</dbReference>
<dbReference type="SUPFAM" id="SSF55785">
    <property type="entry name" value="PYP-like sensor domain (PAS domain)"/>
    <property type="match status" value="1"/>
</dbReference>
<dbReference type="Pfam" id="PF00990">
    <property type="entry name" value="GGDEF"/>
    <property type="match status" value="1"/>
</dbReference>
<dbReference type="eggNOG" id="COG2199">
    <property type="taxonomic scope" value="Bacteria"/>
</dbReference>
<dbReference type="GO" id="GO:0071555">
    <property type="term" value="P:cell wall organization"/>
    <property type="evidence" value="ECO:0007669"/>
    <property type="project" value="InterPro"/>
</dbReference>
<evidence type="ECO:0000313" key="11">
    <source>
        <dbReference type="EMBL" id="AEV30814.1"/>
    </source>
</evidence>
<evidence type="ECO:0000256" key="2">
    <source>
        <dbReference type="ARBA" id="ARBA00022475"/>
    </source>
</evidence>
<keyword evidence="2" id="KW-1003">Cell membrane</keyword>
<proteinExistence type="predicted"/>
<feature type="transmembrane region" description="Helical" evidence="6">
    <location>
        <begin position="6"/>
        <end position="23"/>
    </location>
</feature>
<dbReference type="Pfam" id="PF07694">
    <property type="entry name" value="5TM-5TMR_LYT"/>
    <property type="match status" value="1"/>
</dbReference>
<dbReference type="InterPro" id="IPR037522">
    <property type="entry name" value="HD_GYP_dom"/>
</dbReference>
<gene>
    <name evidence="11" type="ordered locus">SpiGrapes_3067</name>
</gene>
<dbReference type="Pfam" id="PF13487">
    <property type="entry name" value="HD_5"/>
    <property type="match status" value="1"/>
</dbReference>
<dbReference type="PROSITE" id="PS50112">
    <property type="entry name" value="PAS"/>
    <property type="match status" value="1"/>
</dbReference>
<evidence type="ECO:0000259" key="10">
    <source>
        <dbReference type="PROSITE" id="PS51832"/>
    </source>
</evidence>
<feature type="transmembrane region" description="Helical" evidence="6">
    <location>
        <begin position="136"/>
        <end position="154"/>
    </location>
</feature>
<feature type="transmembrane region" description="Helical" evidence="6">
    <location>
        <begin position="30"/>
        <end position="49"/>
    </location>
</feature>
<dbReference type="PANTHER" id="PTHR43155">
    <property type="entry name" value="CYCLIC DI-GMP PHOSPHODIESTERASE PA4108-RELATED"/>
    <property type="match status" value="1"/>
</dbReference>
<feature type="domain" description="HD-GYP" evidence="10">
    <location>
        <begin position="477"/>
        <end position="671"/>
    </location>
</feature>
<dbReference type="NCBIfam" id="TIGR00254">
    <property type="entry name" value="GGDEF"/>
    <property type="match status" value="1"/>
</dbReference>
<evidence type="ECO:0000256" key="4">
    <source>
        <dbReference type="ARBA" id="ARBA00022989"/>
    </source>
</evidence>
<evidence type="ECO:0000313" key="12">
    <source>
        <dbReference type="Proteomes" id="UP000005632"/>
    </source>
</evidence>
<dbReference type="Proteomes" id="UP000005632">
    <property type="component" value="Chromosome"/>
</dbReference>
<dbReference type="InterPro" id="IPR001610">
    <property type="entry name" value="PAC"/>
</dbReference>
<dbReference type="InterPro" id="IPR043128">
    <property type="entry name" value="Rev_trsase/Diguanyl_cyclase"/>
</dbReference>
<organism evidence="11 12">
    <name type="scientific">Sphaerochaeta pleomorpha (strain ATCC BAA-1885 / DSM 22778 / Grapes)</name>
    <dbReference type="NCBI Taxonomy" id="158190"/>
    <lineage>
        <taxon>Bacteria</taxon>
        <taxon>Pseudomonadati</taxon>
        <taxon>Spirochaetota</taxon>
        <taxon>Spirochaetia</taxon>
        <taxon>Spirochaetales</taxon>
        <taxon>Sphaerochaetaceae</taxon>
        <taxon>Sphaerochaeta</taxon>
    </lineage>
</organism>
<dbReference type="PROSITE" id="PS51832">
    <property type="entry name" value="HD_GYP"/>
    <property type="match status" value="1"/>
</dbReference>
<dbReference type="InterPro" id="IPR013655">
    <property type="entry name" value="PAS_fold_3"/>
</dbReference>
<evidence type="ECO:0000256" key="3">
    <source>
        <dbReference type="ARBA" id="ARBA00022692"/>
    </source>
</evidence>
<feature type="domain" description="GGDEF" evidence="9">
    <location>
        <begin position="356"/>
        <end position="489"/>
    </location>
</feature>
<protein>
    <submittedName>
        <fullName evidence="11">PAS domain S-box/diguanylate cyclase (GGDEF) domain-containing protein</fullName>
    </submittedName>
</protein>
<dbReference type="Gene3D" id="3.30.70.270">
    <property type="match status" value="1"/>
</dbReference>
<keyword evidence="5 6" id="KW-0472">Membrane</keyword>
<feature type="domain" description="PAS" evidence="7">
    <location>
        <begin position="200"/>
        <end position="256"/>
    </location>
</feature>
<dbReference type="GO" id="GO:0005886">
    <property type="term" value="C:plasma membrane"/>
    <property type="evidence" value="ECO:0007669"/>
    <property type="project" value="UniProtKB-SubCell"/>
</dbReference>
<dbReference type="CDD" id="cd00130">
    <property type="entry name" value="PAS"/>
    <property type="match status" value="1"/>
</dbReference>
<dbReference type="PROSITE" id="PS50887">
    <property type="entry name" value="GGDEF"/>
    <property type="match status" value="1"/>
</dbReference>
<evidence type="ECO:0000256" key="6">
    <source>
        <dbReference type="SAM" id="Phobius"/>
    </source>
</evidence>
<dbReference type="CDD" id="cd00077">
    <property type="entry name" value="HDc"/>
    <property type="match status" value="1"/>
</dbReference>
<dbReference type="NCBIfam" id="TIGR00229">
    <property type="entry name" value="sensory_box"/>
    <property type="match status" value="1"/>
</dbReference>
<dbReference type="SMART" id="SM00091">
    <property type="entry name" value="PAS"/>
    <property type="match status" value="1"/>
</dbReference>
<dbReference type="GO" id="GO:0000155">
    <property type="term" value="F:phosphorelay sensor kinase activity"/>
    <property type="evidence" value="ECO:0007669"/>
    <property type="project" value="InterPro"/>
</dbReference>
<sequence>MFNVIFYNISLLLSLSVLYFLYSQKTEQKITYIELVLGLIISSFGLILMKCSYDTFPVLALDSRSLFLAFTAIFFGWVPTLFALVSMSIYAFLQGGTGKAAVLFMLFSASAIGMLWRKFKAKSYCTKGTENRLEFLYIGIVLHSFMIASLLFIPKDLASPIFRTNALSVLVLYPLATAVLGNLFLTIYKRNSMQARLESSEYRFKTIFNQAPVGITVTDPETGKRLAMNSEYLRILGRTEEDLLKNDWMSITHPEDYPLDLAKIKDFKAGKIASYSHDKRFLRGDGTYVWTTVLISSLRQENGKQPMTLCMVTDISERKAVEERVSHANSTDSLTGLYNRTHFSTYVNQIGNAIKAPFTIAIGDINGLYLVNNTISHDAGDCLIKELAKILSNNLRICDYCARIGGDEFIMLFPDTTSDKVLEIEDAIQKQFSCSSVNYLKRTISFGLETLQDSTDTLQQMLKRAEVQLNRAKLFQTLSIRNNVIYTIINTLHEKNKREEFHSRRVSEHCELIGKALGLGESAINELKTLGLLHDIGKIGIEENILNKPEKLTDKEWQEIKRHPEIGFRILSSVPEMNDLAGFVLAHHERLDGKGYPRGLKDSEIPLQSKIVAIADSYDAMTGERTYKQSMTSKEALLEIEKHAGTQFDRALALLFIEQMSINNQESKLCC</sequence>
<dbReference type="Gene3D" id="3.30.450.20">
    <property type="entry name" value="PAS domain"/>
    <property type="match status" value="1"/>
</dbReference>
<reference evidence="11 12" key="1">
    <citation type="submission" date="2011-11" db="EMBL/GenBank/DDBJ databases">
        <title>Complete sequence of Spirochaeta sp. grapes.</title>
        <authorList>
            <consortium name="US DOE Joint Genome Institute"/>
            <person name="Lucas S."/>
            <person name="Han J."/>
            <person name="Lapidus A."/>
            <person name="Cheng J.-F."/>
            <person name="Goodwin L."/>
            <person name="Pitluck S."/>
            <person name="Peters L."/>
            <person name="Ovchinnikova G."/>
            <person name="Munk A.C."/>
            <person name="Detter J.C."/>
            <person name="Han C."/>
            <person name="Tapia R."/>
            <person name="Land M."/>
            <person name="Hauser L."/>
            <person name="Kyrpides N."/>
            <person name="Ivanova N."/>
            <person name="Pagani I."/>
            <person name="Ritalahtilisa K."/>
            <person name="Loeffler F."/>
            <person name="Woyke T."/>
        </authorList>
    </citation>
    <scope>NUCLEOTIDE SEQUENCE [LARGE SCALE GENOMIC DNA]</scope>
    <source>
        <strain evidence="12">ATCC BAA-1885 / DSM 22778 / Grapes</strain>
    </source>
</reference>
<keyword evidence="12" id="KW-1185">Reference proteome</keyword>
<dbReference type="Pfam" id="PF08447">
    <property type="entry name" value="PAS_3"/>
    <property type="match status" value="1"/>
</dbReference>